<dbReference type="RefSeq" id="WP_115269974.1">
    <property type="nucleotide sequence ID" value="NZ_UGGU01000003.1"/>
</dbReference>
<evidence type="ECO:0000256" key="1">
    <source>
        <dbReference type="SAM" id="Phobius"/>
    </source>
</evidence>
<proteinExistence type="predicted"/>
<feature type="transmembrane region" description="Helical" evidence="1">
    <location>
        <begin position="56"/>
        <end position="80"/>
    </location>
</feature>
<dbReference type="AlphaFoldDB" id="A0A377GXR9"/>
<evidence type="ECO:0000313" key="2">
    <source>
        <dbReference type="EMBL" id="STO31562.1"/>
    </source>
</evidence>
<organism evidence="2 3">
    <name type="scientific">Fusobacterium necrogenes</name>
    <dbReference type="NCBI Taxonomy" id="858"/>
    <lineage>
        <taxon>Bacteria</taxon>
        <taxon>Fusobacteriati</taxon>
        <taxon>Fusobacteriota</taxon>
        <taxon>Fusobacteriia</taxon>
        <taxon>Fusobacteriales</taxon>
        <taxon>Fusobacteriaceae</taxon>
        <taxon>Fusobacterium</taxon>
    </lineage>
</organism>
<dbReference type="OrthoDB" id="90700at2"/>
<accession>A0A377GXR9</accession>
<evidence type="ECO:0000313" key="3">
    <source>
        <dbReference type="Proteomes" id="UP000255328"/>
    </source>
</evidence>
<gene>
    <name evidence="2" type="ORF">NCTC10723_01016</name>
</gene>
<dbReference type="EMBL" id="UGGU01000003">
    <property type="protein sequence ID" value="STO31562.1"/>
    <property type="molecule type" value="Genomic_DNA"/>
</dbReference>
<name>A0A377GXR9_9FUSO</name>
<sequence>MLLFKLILFIGVFLAIIYGVELCMPPFGQLYYTNPLEILVSLSQTLSYKLKISKNISMVVTILIVGILPLFITIMTGRITNKKKKKFKYRFK</sequence>
<protein>
    <submittedName>
        <fullName evidence="2">Uncharacterized protein</fullName>
    </submittedName>
</protein>
<keyword evidence="3" id="KW-1185">Reference proteome</keyword>
<keyword evidence="1" id="KW-0472">Membrane</keyword>
<dbReference type="Proteomes" id="UP000255328">
    <property type="component" value="Unassembled WGS sequence"/>
</dbReference>
<keyword evidence="1" id="KW-1133">Transmembrane helix</keyword>
<reference evidence="2 3" key="1">
    <citation type="submission" date="2018-06" db="EMBL/GenBank/DDBJ databases">
        <authorList>
            <consortium name="Pathogen Informatics"/>
            <person name="Doyle S."/>
        </authorList>
    </citation>
    <scope>NUCLEOTIDE SEQUENCE [LARGE SCALE GENOMIC DNA]</scope>
    <source>
        <strain evidence="2 3">NCTC10723</strain>
    </source>
</reference>
<keyword evidence="1" id="KW-0812">Transmembrane</keyword>